<dbReference type="EMBL" id="AMZH03025471">
    <property type="protein sequence ID" value="RRT35159.1"/>
    <property type="molecule type" value="Genomic_DNA"/>
</dbReference>
<proteinExistence type="predicted"/>
<comment type="caution">
    <text evidence="2">The sequence shown here is derived from an EMBL/GenBank/DDBJ whole genome shotgun (WGS) entry which is preliminary data.</text>
</comment>
<organism evidence="2 3">
    <name type="scientific">Ensete ventricosum</name>
    <name type="common">Abyssinian banana</name>
    <name type="synonym">Musa ensete</name>
    <dbReference type="NCBI Taxonomy" id="4639"/>
    <lineage>
        <taxon>Eukaryota</taxon>
        <taxon>Viridiplantae</taxon>
        <taxon>Streptophyta</taxon>
        <taxon>Embryophyta</taxon>
        <taxon>Tracheophyta</taxon>
        <taxon>Spermatophyta</taxon>
        <taxon>Magnoliopsida</taxon>
        <taxon>Liliopsida</taxon>
        <taxon>Zingiberales</taxon>
        <taxon>Musaceae</taxon>
        <taxon>Ensete</taxon>
    </lineage>
</organism>
<name>A0A426X6R6_ENSVE</name>
<dbReference type="Proteomes" id="UP000287651">
    <property type="component" value="Unassembled WGS sequence"/>
</dbReference>
<evidence type="ECO:0000313" key="3">
    <source>
        <dbReference type="Proteomes" id="UP000287651"/>
    </source>
</evidence>
<accession>A0A426X6R6</accession>
<protein>
    <submittedName>
        <fullName evidence="2">Uncharacterized protein</fullName>
    </submittedName>
</protein>
<sequence length="242" mass="26428">MAHLPPLSTGTNEIDTDLSASSVPFLRSRNHRTTSHSERLIRCLSLSNDRSCNSGDHPLQPHLWKPETYSSDKSLTPTNSPRSLPFLHRATSPRLQPTRSATLLLLHGAIGNRGPPPATVACARPNQICSARPTEVARPIFVLDRDRTFSGKNCIILYFLYSETIYHLLPFAATSSDLSSGATVAPLRRPPLPQPHRLSLLPSRSSTSVKIVSKGHRPLLSAVSSSSSSPQQLLLQEASFDT</sequence>
<dbReference type="AlphaFoldDB" id="A0A426X6R6"/>
<feature type="compositionally biased region" description="Polar residues" evidence="1">
    <location>
        <begin position="68"/>
        <end position="82"/>
    </location>
</feature>
<feature type="region of interest" description="Disordered" evidence="1">
    <location>
        <begin position="55"/>
        <end position="87"/>
    </location>
</feature>
<gene>
    <name evidence="2" type="ORF">B296_00051706</name>
</gene>
<evidence type="ECO:0000256" key="1">
    <source>
        <dbReference type="SAM" id="MobiDB-lite"/>
    </source>
</evidence>
<evidence type="ECO:0000313" key="2">
    <source>
        <dbReference type="EMBL" id="RRT35159.1"/>
    </source>
</evidence>
<feature type="region of interest" description="Disordered" evidence="1">
    <location>
        <begin position="221"/>
        <end position="242"/>
    </location>
</feature>
<reference evidence="2 3" key="1">
    <citation type="journal article" date="2014" name="Agronomy (Basel)">
        <title>A Draft Genome Sequence for Ensete ventricosum, the Drought-Tolerant Tree Against Hunger.</title>
        <authorList>
            <person name="Harrison J."/>
            <person name="Moore K.A."/>
            <person name="Paszkiewicz K."/>
            <person name="Jones T."/>
            <person name="Grant M."/>
            <person name="Ambacheew D."/>
            <person name="Muzemil S."/>
            <person name="Studholme D.J."/>
        </authorList>
    </citation>
    <scope>NUCLEOTIDE SEQUENCE [LARGE SCALE GENOMIC DNA]</scope>
</reference>